<dbReference type="EMBL" id="BSFD01000011">
    <property type="protein sequence ID" value="GLK50450.1"/>
    <property type="molecule type" value="Genomic_DNA"/>
</dbReference>
<dbReference type="Pfam" id="PF00563">
    <property type="entry name" value="EAL"/>
    <property type="match status" value="1"/>
</dbReference>
<accession>A0ABQ5TF60</accession>
<evidence type="ECO:0000313" key="3">
    <source>
        <dbReference type="Proteomes" id="UP001143509"/>
    </source>
</evidence>
<protein>
    <submittedName>
        <fullName evidence="2">Signaling protein</fullName>
    </submittedName>
</protein>
<sequence length="255" mass="27462">MSCVGCKDGAGFDLPITMAFQPIVDVATQTVFAYEALVRGKDGAGAGQVLAQISADNRYAFDQVCRTTAIELAAGLDMTAQGANLSINFLPNAVYEPRACIRTTLAAAMRTGFPVNRIIFEFTESEAMDADHILNILRSYRAMGFKTAIDDFGAGYAGLGLLALFQPDIVKLDMALIRDIDTDPVKRTIVRNTLNMLRDLGVEPVCEGVETLAEHDVLRDLGVDLMQGYLLAKPAVEALAPVAWPRATTSLARTA</sequence>
<dbReference type="CDD" id="cd01948">
    <property type="entry name" value="EAL"/>
    <property type="match status" value="1"/>
</dbReference>
<reference evidence="2" key="2">
    <citation type="submission" date="2023-01" db="EMBL/GenBank/DDBJ databases">
        <authorList>
            <person name="Sun Q."/>
            <person name="Evtushenko L."/>
        </authorList>
    </citation>
    <scope>NUCLEOTIDE SEQUENCE</scope>
    <source>
        <strain evidence="2">VKM B-1499</strain>
    </source>
</reference>
<gene>
    <name evidence="2" type="ORF">GCM10017620_34240</name>
</gene>
<dbReference type="InterPro" id="IPR050706">
    <property type="entry name" value="Cyclic-di-GMP_PDE-like"/>
</dbReference>
<dbReference type="PROSITE" id="PS50883">
    <property type="entry name" value="EAL"/>
    <property type="match status" value="1"/>
</dbReference>
<dbReference type="InterPro" id="IPR001633">
    <property type="entry name" value="EAL_dom"/>
</dbReference>
<proteinExistence type="predicted"/>
<keyword evidence="3" id="KW-1185">Reference proteome</keyword>
<dbReference type="InterPro" id="IPR035919">
    <property type="entry name" value="EAL_sf"/>
</dbReference>
<dbReference type="PANTHER" id="PTHR33121">
    <property type="entry name" value="CYCLIC DI-GMP PHOSPHODIESTERASE PDEF"/>
    <property type="match status" value="1"/>
</dbReference>
<dbReference type="PANTHER" id="PTHR33121:SF15">
    <property type="entry name" value="BLUE LIGHT- AND TEMPERATURE-REGULATED ANTIREPRESSOR BLUF"/>
    <property type="match status" value="1"/>
</dbReference>
<dbReference type="SUPFAM" id="SSF141868">
    <property type="entry name" value="EAL domain-like"/>
    <property type="match status" value="1"/>
</dbReference>
<comment type="caution">
    <text evidence="2">The sequence shown here is derived from an EMBL/GenBank/DDBJ whole genome shotgun (WGS) entry which is preliminary data.</text>
</comment>
<dbReference type="Gene3D" id="3.20.20.450">
    <property type="entry name" value="EAL domain"/>
    <property type="match status" value="1"/>
</dbReference>
<evidence type="ECO:0000259" key="1">
    <source>
        <dbReference type="PROSITE" id="PS50883"/>
    </source>
</evidence>
<dbReference type="RefSeq" id="WP_271166580.1">
    <property type="nucleotide sequence ID" value="NZ_BSFD01000011.1"/>
</dbReference>
<organism evidence="2 3">
    <name type="scientific">Brevundimonas intermedia</name>
    <dbReference type="NCBI Taxonomy" id="74315"/>
    <lineage>
        <taxon>Bacteria</taxon>
        <taxon>Pseudomonadati</taxon>
        <taxon>Pseudomonadota</taxon>
        <taxon>Alphaproteobacteria</taxon>
        <taxon>Caulobacterales</taxon>
        <taxon>Caulobacteraceae</taxon>
        <taxon>Brevundimonas</taxon>
    </lineage>
</organism>
<dbReference type="Proteomes" id="UP001143509">
    <property type="component" value="Unassembled WGS sequence"/>
</dbReference>
<feature type="domain" description="EAL" evidence="1">
    <location>
        <begin position="1"/>
        <end position="248"/>
    </location>
</feature>
<evidence type="ECO:0000313" key="2">
    <source>
        <dbReference type="EMBL" id="GLK50450.1"/>
    </source>
</evidence>
<name>A0ABQ5TF60_9CAUL</name>
<reference evidence="2" key="1">
    <citation type="journal article" date="2014" name="Int. J. Syst. Evol. Microbiol.">
        <title>Complete genome of a new Firmicutes species belonging to the dominant human colonic microbiota ('Ruminococcus bicirculans') reveals two chromosomes and a selective capacity to utilize plant glucans.</title>
        <authorList>
            <consortium name="NISC Comparative Sequencing Program"/>
            <person name="Wegmann U."/>
            <person name="Louis P."/>
            <person name="Goesmann A."/>
            <person name="Henrissat B."/>
            <person name="Duncan S.H."/>
            <person name="Flint H.J."/>
        </authorList>
    </citation>
    <scope>NUCLEOTIDE SEQUENCE</scope>
    <source>
        <strain evidence="2">VKM B-1499</strain>
    </source>
</reference>
<dbReference type="SMART" id="SM00052">
    <property type="entry name" value="EAL"/>
    <property type="match status" value="1"/>
</dbReference>